<dbReference type="Proteomes" id="UP001595812">
    <property type="component" value="Unassembled WGS sequence"/>
</dbReference>
<feature type="domain" description="PDZ" evidence="1">
    <location>
        <begin position="488"/>
        <end position="542"/>
    </location>
</feature>
<gene>
    <name evidence="2" type="ORF">ACFOSX_02160</name>
</gene>
<accession>A0ABV8AD86</accession>
<dbReference type="InterPro" id="IPR036034">
    <property type="entry name" value="PDZ_sf"/>
</dbReference>
<dbReference type="RefSeq" id="WP_386096558.1">
    <property type="nucleotide sequence ID" value="NZ_JBHSAT010000004.1"/>
</dbReference>
<dbReference type="InterPro" id="IPR027268">
    <property type="entry name" value="Peptidase_M4/M1_CTD_sf"/>
</dbReference>
<protein>
    <submittedName>
        <fullName evidence="2">M61 family metallopeptidase</fullName>
    </submittedName>
</protein>
<evidence type="ECO:0000259" key="1">
    <source>
        <dbReference type="PROSITE" id="PS50106"/>
    </source>
</evidence>
<proteinExistence type="predicted"/>
<dbReference type="PIRSF" id="PIRSF016493">
    <property type="entry name" value="Glycyl_aminpptds"/>
    <property type="match status" value="1"/>
</dbReference>
<evidence type="ECO:0000313" key="2">
    <source>
        <dbReference type="EMBL" id="MFC3876022.1"/>
    </source>
</evidence>
<reference evidence="3" key="1">
    <citation type="journal article" date="2019" name="Int. J. Syst. Evol. Microbiol.">
        <title>The Global Catalogue of Microorganisms (GCM) 10K type strain sequencing project: providing services to taxonomists for standard genome sequencing and annotation.</title>
        <authorList>
            <consortium name="The Broad Institute Genomics Platform"/>
            <consortium name="The Broad Institute Genome Sequencing Center for Infectious Disease"/>
            <person name="Wu L."/>
            <person name="Ma J."/>
        </authorList>
    </citation>
    <scope>NUCLEOTIDE SEQUENCE [LARGE SCALE GENOMIC DNA]</scope>
    <source>
        <strain evidence="3">CECT 8979</strain>
    </source>
</reference>
<dbReference type="SUPFAM" id="SSF50156">
    <property type="entry name" value="PDZ domain-like"/>
    <property type="match status" value="1"/>
</dbReference>
<keyword evidence="3" id="KW-1185">Reference proteome</keyword>
<dbReference type="SUPFAM" id="SSF55486">
    <property type="entry name" value="Metalloproteases ('zincins'), catalytic domain"/>
    <property type="match status" value="1"/>
</dbReference>
<dbReference type="PROSITE" id="PS50106">
    <property type="entry name" value="PDZ"/>
    <property type="match status" value="1"/>
</dbReference>
<dbReference type="InterPro" id="IPR001478">
    <property type="entry name" value="PDZ"/>
</dbReference>
<dbReference type="Gene3D" id="1.10.390.10">
    <property type="entry name" value="Neutral Protease Domain 2"/>
    <property type="match status" value="1"/>
</dbReference>
<comment type="caution">
    <text evidence="2">The sequence shown here is derived from an EMBL/GenBank/DDBJ whole genome shotgun (WGS) entry which is preliminary data.</text>
</comment>
<dbReference type="EMBL" id="JBHSAT010000004">
    <property type="protein sequence ID" value="MFC3876022.1"/>
    <property type="molecule type" value="Genomic_DNA"/>
</dbReference>
<organism evidence="2 3">
    <name type="scientific">Winogradskyella maritima</name>
    <dbReference type="NCBI Taxonomy" id="1517766"/>
    <lineage>
        <taxon>Bacteria</taxon>
        <taxon>Pseudomonadati</taxon>
        <taxon>Bacteroidota</taxon>
        <taxon>Flavobacteriia</taxon>
        <taxon>Flavobacteriales</taxon>
        <taxon>Flavobacteriaceae</taxon>
        <taxon>Winogradskyella</taxon>
    </lineage>
</organism>
<dbReference type="InterPro" id="IPR024191">
    <property type="entry name" value="Peptidase_M61"/>
</dbReference>
<dbReference type="Pfam" id="PF05299">
    <property type="entry name" value="Peptidase_M61"/>
    <property type="match status" value="1"/>
</dbReference>
<dbReference type="Pfam" id="PF17899">
    <property type="entry name" value="Peptidase_M61_N"/>
    <property type="match status" value="1"/>
</dbReference>
<sequence length="604" mass="68404">MKKLLLLVFTLVCFGCNDKSKSTSNTSKAESGSGDSQYSISFDNLAHHEANINITFSGLPSGHAEIRMPRSSPGRYAIHEFAKNVYNVKFTDAEGNALEAERPDPYSWAVKNHDGTVNVSYTLYANRADGTYSQIDETHAHLNMPATFMYAPSLANNDFKITFNLPEGLNWKVATQLKPLEDNTFMAEDLQYFMDSPTEISDHMVREFDVDGQTIKFALHHNGTAEEFDQYISDTEKIVLQQKVIFEELPKFDYGVYTFLGCYMPNVSGDGMEHRNSTILTSTRSLANGGQKRNLGTVSHEFFHCWNVERIRPASLEPFDFTKANMSGELWFAEGFTSYYDDLTMTRAGITSQEDYIKSLTGTFNYVWNFPGRQFFNPIEMSYQAPFVDAATAVDDINRNNTFISYYSYGSMLGLALDLSLREKGLNLDDYMKLVWETYGKPFKPYTVSDLHETLNTYAGKDFGDAFFNSYIYKSEMPDFQRLFKTVGVAMETDENKPAFGMRLRNNQIVSNTAIGSSAYDAGLEKGDKILKIDDVTISETSDVNTILNNGYKPQDTLKIIFERFGKTKETTLVLKSDPSYQIIPMTELSEDMTKNRASWLGKK</sequence>
<dbReference type="InterPro" id="IPR007963">
    <property type="entry name" value="Peptidase_M61_catalytic"/>
</dbReference>
<dbReference type="Gene3D" id="2.30.42.10">
    <property type="match status" value="1"/>
</dbReference>
<name>A0ABV8AD86_9FLAO</name>
<dbReference type="Gene3D" id="2.60.40.3650">
    <property type="match status" value="1"/>
</dbReference>
<dbReference type="InterPro" id="IPR040756">
    <property type="entry name" value="Peptidase_M61_N"/>
</dbReference>
<evidence type="ECO:0000313" key="3">
    <source>
        <dbReference type="Proteomes" id="UP001595812"/>
    </source>
</evidence>
<dbReference type="Pfam" id="PF13180">
    <property type="entry name" value="PDZ_2"/>
    <property type="match status" value="1"/>
</dbReference>